<feature type="domain" description="3-dehydroquinate synthase N-terminal" evidence="20">
    <location>
        <begin position="67"/>
        <end position="177"/>
    </location>
</feature>
<comment type="cofactor">
    <cofactor evidence="4">
        <name>Zn(2+)</name>
        <dbReference type="ChEBI" id="CHEBI:29105"/>
    </cofactor>
</comment>
<evidence type="ECO:0000259" key="21">
    <source>
        <dbReference type="Pfam" id="PF24621"/>
    </source>
</evidence>
<dbReference type="FunFam" id="3.40.50.1970:FF:000007">
    <property type="entry name" value="Pentafunctional AROM polypeptide"/>
    <property type="match status" value="1"/>
</dbReference>
<dbReference type="Pfam" id="PF24621">
    <property type="entry name" value="DHQS_C"/>
    <property type="match status" value="1"/>
</dbReference>
<evidence type="ECO:0000259" key="20">
    <source>
        <dbReference type="Pfam" id="PF01761"/>
    </source>
</evidence>
<dbReference type="GO" id="GO:0005737">
    <property type="term" value="C:cytoplasm"/>
    <property type="evidence" value="ECO:0007669"/>
    <property type="project" value="UniProtKB-SubCell"/>
</dbReference>
<evidence type="ECO:0000256" key="10">
    <source>
        <dbReference type="ARBA" id="ARBA00022490"/>
    </source>
</evidence>
<dbReference type="GO" id="GO:0008652">
    <property type="term" value="P:amino acid biosynthetic process"/>
    <property type="evidence" value="ECO:0007669"/>
    <property type="project" value="UniProtKB-KW"/>
</dbReference>
<comment type="pathway">
    <text evidence="6">Metabolic intermediate biosynthesis; chorismate biosynthesis; chorismate from D-erythrose 4-phosphate and phosphoenolpyruvate: step 2/7.</text>
</comment>
<evidence type="ECO:0000256" key="9">
    <source>
        <dbReference type="ARBA" id="ARBA00017684"/>
    </source>
</evidence>
<organism evidence="22 23">
    <name type="scientific">Weissella viridescens</name>
    <name type="common">Lactobacillus viridescens</name>
    <dbReference type="NCBI Taxonomy" id="1629"/>
    <lineage>
        <taxon>Bacteria</taxon>
        <taxon>Bacillati</taxon>
        <taxon>Bacillota</taxon>
        <taxon>Bacilli</taxon>
        <taxon>Lactobacillales</taxon>
        <taxon>Lactobacillaceae</taxon>
        <taxon>Weissella</taxon>
    </lineage>
</organism>
<reference evidence="22 23" key="1">
    <citation type="journal article" date="2015" name="Genome Announc.">
        <title>Expanding the biotechnology potential of lactobacilli through comparative genomics of 213 strains and associated genera.</title>
        <authorList>
            <person name="Sun Z."/>
            <person name="Harris H.M."/>
            <person name="McCann A."/>
            <person name="Guo C."/>
            <person name="Argimon S."/>
            <person name="Zhang W."/>
            <person name="Yang X."/>
            <person name="Jeffery I.B."/>
            <person name="Cooney J.C."/>
            <person name="Kagawa T.F."/>
            <person name="Liu W."/>
            <person name="Song Y."/>
            <person name="Salvetti E."/>
            <person name="Wrobel A."/>
            <person name="Rasinkangas P."/>
            <person name="Parkhill J."/>
            <person name="Rea M.C."/>
            <person name="O'Sullivan O."/>
            <person name="Ritari J."/>
            <person name="Douillard F.P."/>
            <person name="Paul Ross R."/>
            <person name="Yang R."/>
            <person name="Briner A.E."/>
            <person name="Felis G.E."/>
            <person name="de Vos W.M."/>
            <person name="Barrangou R."/>
            <person name="Klaenhammer T.R."/>
            <person name="Caufield P.W."/>
            <person name="Cui Y."/>
            <person name="Zhang H."/>
            <person name="O'Toole P.W."/>
        </authorList>
    </citation>
    <scope>NUCLEOTIDE SEQUENCE [LARGE SCALE GENOMIC DNA]</scope>
    <source>
        <strain evidence="22 23">DSM 20410</strain>
    </source>
</reference>
<evidence type="ECO:0000256" key="2">
    <source>
        <dbReference type="ARBA" id="ARBA00001911"/>
    </source>
</evidence>
<evidence type="ECO:0000256" key="13">
    <source>
        <dbReference type="ARBA" id="ARBA00022741"/>
    </source>
</evidence>
<dbReference type="InterPro" id="IPR016037">
    <property type="entry name" value="DHQ_synth_AroB"/>
</dbReference>
<evidence type="ECO:0000256" key="3">
    <source>
        <dbReference type="ARBA" id="ARBA00001941"/>
    </source>
</evidence>
<dbReference type="GO" id="GO:0000166">
    <property type="term" value="F:nucleotide binding"/>
    <property type="evidence" value="ECO:0007669"/>
    <property type="project" value="UniProtKB-KW"/>
</dbReference>
<evidence type="ECO:0000256" key="16">
    <source>
        <dbReference type="ARBA" id="ARBA00023141"/>
    </source>
</evidence>
<keyword evidence="23" id="KW-1185">Reference proteome</keyword>
<feature type="domain" description="3-dehydroquinate synthase C-terminal" evidence="21">
    <location>
        <begin position="180"/>
        <end position="319"/>
    </location>
</feature>
<dbReference type="GO" id="GO:0009073">
    <property type="term" value="P:aromatic amino acid family biosynthetic process"/>
    <property type="evidence" value="ECO:0007669"/>
    <property type="project" value="UniProtKB-KW"/>
</dbReference>
<dbReference type="NCBIfam" id="TIGR01357">
    <property type="entry name" value="aroB"/>
    <property type="match status" value="1"/>
</dbReference>
<dbReference type="SUPFAM" id="SSF56796">
    <property type="entry name" value="Dehydroquinate synthase-like"/>
    <property type="match status" value="1"/>
</dbReference>
<keyword evidence="16" id="KW-0057">Aromatic amino acid biosynthesis</keyword>
<dbReference type="PATRIC" id="fig|1629.5.peg.443"/>
<comment type="cofactor">
    <cofactor evidence="3">
        <name>Co(2+)</name>
        <dbReference type="ChEBI" id="CHEBI:48828"/>
    </cofactor>
</comment>
<comment type="catalytic activity">
    <reaction evidence="1">
        <text>7-phospho-2-dehydro-3-deoxy-D-arabino-heptonate = 3-dehydroquinate + phosphate</text>
        <dbReference type="Rhea" id="RHEA:21968"/>
        <dbReference type="ChEBI" id="CHEBI:32364"/>
        <dbReference type="ChEBI" id="CHEBI:43474"/>
        <dbReference type="ChEBI" id="CHEBI:58394"/>
        <dbReference type="EC" id="4.2.3.4"/>
    </reaction>
</comment>
<dbReference type="RefSeq" id="WP_236697688.1">
    <property type="nucleotide sequence ID" value="NZ_BJLU01000003.1"/>
</dbReference>
<comment type="cofactor">
    <cofactor evidence="2">
        <name>NAD(+)</name>
        <dbReference type="ChEBI" id="CHEBI:57540"/>
    </cofactor>
</comment>
<evidence type="ECO:0000256" key="6">
    <source>
        <dbReference type="ARBA" id="ARBA00004661"/>
    </source>
</evidence>
<dbReference type="InterPro" id="IPR030960">
    <property type="entry name" value="DHQS/DOIS_N"/>
</dbReference>
<dbReference type="InterPro" id="IPR050071">
    <property type="entry name" value="Dehydroquinate_synthase"/>
</dbReference>
<evidence type="ECO:0000256" key="5">
    <source>
        <dbReference type="ARBA" id="ARBA00004496"/>
    </source>
</evidence>
<keyword evidence="15" id="KW-0520">NAD</keyword>
<dbReference type="Pfam" id="PF01761">
    <property type="entry name" value="DHQ_synthase"/>
    <property type="match status" value="1"/>
</dbReference>
<name>A0A0R2H336_WEIVI</name>
<dbReference type="GO" id="GO:0003856">
    <property type="term" value="F:3-dehydroquinate synthase activity"/>
    <property type="evidence" value="ECO:0007669"/>
    <property type="project" value="UniProtKB-UniRule"/>
</dbReference>
<keyword evidence="12" id="KW-0479">Metal-binding</keyword>
<comment type="subcellular location">
    <subcellularLocation>
        <location evidence="5">Cytoplasm</location>
    </subcellularLocation>
</comment>
<keyword evidence="10" id="KW-0963">Cytoplasm</keyword>
<evidence type="ECO:0000256" key="1">
    <source>
        <dbReference type="ARBA" id="ARBA00001393"/>
    </source>
</evidence>
<keyword evidence="13" id="KW-0547">Nucleotide-binding</keyword>
<dbReference type="InterPro" id="IPR030963">
    <property type="entry name" value="DHQ_synth_fam"/>
</dbReference>
<dbReference type="Proteomes" id="UP000051992">
    <property type="component" value="Unassembled WGS sequence"/>
</dbReference>
<keyword evidence="11" id="KW-0028">Amino-acid biosynthesis</keyword>
<dbReference type="EC" id="4.2.3.4" evidence="8 19"/>
<evidence type="ECO:0000256" key="19">
    <source>
        <dbReference type="NCBIfam" id="TIGR01357"/>
    </source>
</evidence>
<gene>
    <name evidence="22" type="ORF">IV50_GL000439</name>
</gene>
<dbReference type="GO" id="GO:0009423">
    <property type="term" value="P:chorismate biosynthetic process"/>
    <property type="evidence" value="ECO:0007669"/>
    <property type="project" value="UniProtKB-UniRule"/>
</dbReference>
<dbReference type="GO" id="GO:0046872">
    <property type="term" value="F:metal ion binding"/>
    <property type="evidence" value="ECO:0007669"/>
    <property type="project" value="UniProtKB-KW"/>
</dbReference>
<proteinExistence type="inferred from homology"/>
<dbReference type="PANTHER" id="PTHR43622:SF7">
    <property type="entry name" value="3-DEHYDROQUINATE SYNTHASE, CHLOROPLASTIC"/>
    <property type="match status" value="1"/>
</dbReference>
<evidence type="ECO:0000256" key="7">
    <source>
        <dbReference type="ARBA" id="ARBA00005412"/>
    </source>
</evidence>
<dbReference type="CDD" id="cd08195">
    <property type="entry name" value="DHQS"/>
    <property type="match status" value="1"/>
</dbReference>
<evidence type="ECO:0000256" key="11">
    <source>
        <dbReference type="ARBA" id="ARBA00022605"/>
    </source>
</evidence>
<dbReference type="PIRSF" id="PIRSF001455">
    <property type="entry name" value="DHQ_synth"/>
    <property type="match status" value="1"/>
</dbReference>
<evidence type="ECO:0000313" key="23">
    <source>
        <dbReference type="Proteomes" id="UP000051992"/>
    </source>
</evidence>
<keyword evidence="18" id="KW-0170">Cobalt</keyword>
<dbReference type="Gene3D" id="1.20.1090.10">
    <property type="entry name" value="Dehydroquinate synthase-like - alpha domain"/>
    <property type="match status" value="1"/>
</dbReference>
<evidence type="ECO:0000256" key="4">
    <source>
        <dbReference type="ARBA" id="ARBA00001947"/>
    </source>
</evidence>
<comment type="caution">
    <text evidence="22">The sequence shown here is derived from an EMBL/GenBank/DDBJ whole genome shotgun (WGS) entry which is preliminary data.</text>
</comment>
<evidence type="ECO:0000256" key="15">
    <source>
        <dbReference type="ARBA" id="ARBA00023027"/>
    </source>
</evidence>
<evidence type="ECO:0000256" key="18">
    <source>
        <dbReference type="ARBA" id="ARBA00023285"/>
    </source>
</evidence>
<dbReference type="AlphaFoldDB" id="A0A0R2H336"/>
<comment type="similarity">
    <text evidence="7">Belongs to the sugar phosphate cyclases superfamily. Dehydroquinate synthase family.</text>
</comment>
<evidence type="ECO:0000256" key="8">
    <source>
        <dbReference type="ARBA" id="ARBA00013031"/>
    </source>
</evidence>
<dbReference type="PANTHER" id="PTHR43622">
    <property type="entry name" value="3-DEHYDROQUINATE SYNTHASE"/>
    <property type="match status" value="1"/>
</dbReference>
<evidence type="ECO:0000313" key="22">
    <source>
        <dbReference type="EMBL" id="KRN47167.1"/>
    </source>
</evidence>
<accession>A0A0R2H336</accession>
<evidence type="ECO:0000256" key="17">
    <source>
        <dbReference type="ARBA" id="ARBA00023239"/>
    </source>
</evidence>
<evidence type="ECO:0000256" key="12">
    <source>
        <dbReference type="ARBA" id="ARBA00022723"/>
    </source>
</evidence>
<sequence length="353" mass="38415">MIDVNVKEHPYQIDLENGGSNAIGTKVSQLWSPRKVIVISDMNVADIYLKAVVKKLRDAGFTVSTAVVAPGEASKSIELVQTIVKQMSHDHFTRSDGVIALGGGVITDLAGMVASLYMRGIGLIQVPTSMTAQVDASIGGKTAVNLGEVKNVMGTFYQPDFVLVDPAFLTTLSDRDLVEGYAESVKMSLLAGGDFAELTGSIQSVADLKSKLVPVIEASLNYKRDIVVQDEFDHNQRQILNFGHTFGHAIELMAHGDLRHGEAISIGMVAITDRLERDGYTKAGVSDQITSRLLAVGLPVFSEYIGQDEFFDLVKRDKKRTDDRINFIGLAQVGEPIIVKKDVRKLEAFVKGY</sequence>
<dbReference type="Gene3D" id="3.40.50.1970">
    <property type="match status" value="1"/>
</dbReference>
<evidence type="ECO:0000256" key="14">
    <source>
        <dbReference type="ARBA" id="ARBA00022833"/>
    </source>
</evidence>
<protein>
    <recommendedName>
        <fullName evidence="9 19">3-dehydroquinate synthase</fullName>
        <ecNumber evidence="8 19">4.2.3.4</ecNumber>
    </recommendedName>
</protein>
<dbReference type="EMBL" id="JQBM01000001">
    <property type="protein sequence ID" value="KRN47167.1"/>
    <property type="molecule type" value="Genomic_DNA"/>
</dbReference>
<keyword evidence="14" id="KW-0862">Zinc</keyword>
<keyword evidence="17" id="KW-0456">Lyase</keyword>
<dbReference type="InterPro" id="IPR056179">
    <property type="entry name" value="DHQS_C"/>
</dbReference>